<dbReference type="Proteomes" id="UP000013827">
    <property type="component" value="Unassembled WGS sequence"/>
</dbReference>
<reference evidence="6" key="1">
    <citation type="journal article" date="2013" name="Nature">
        <title>Pan genome of the phytoplankton Emiliania underpins its global distribution.</title>
        <authorList>
            <person name="Read B.A."/>
            <person name="Kegel J."/>
            <person name="Klute M.J."/>
            <person name="Kuo A."/>
            <person name="Lefebvre S.C."/>
            <person name="Maumus F."/>
            <person name="Mayer C."/>
            <person name="Miller J."/>
            <person name="Monier A."/>
            <person name="Salamov A."/>
            <person name="Young J."/>
            <person name="Aguilar M."/>
            <person name="Claverie J.M."/>
            <person name="Frickenhaus S."/>
            <person name="Gonzalez K."/>
            <person name="Herman E.K."/>
            <person name="Lin Y.C."/>
            <person name="Napier J."/>
            <person name="Ogata H."/>
            <person name="Sarno A.F."/>
            <person name="Shmutz J."/>
            <person name="Schroeder D."/>
            <person name="de Vargas C."/>
            <person name="Verret F."/>
            <person name="von Dassow P."/>
            <person name="Valentin K."/>
            <person name="Van de Peer Y."/>
            <person name="Wheeler G."/>
            <person name="Dacks J.B."/>
            <person name="Delwiche C.F."/>
            <person name="Dyhrman S.T."/>
            <person name="Glockner G."/>
            <person name="John U."/>
            <person name="Richards T."/>
            <person name="Worden A.Z."/>
            <person name="Zhang X."/>
            <person name="Grigoriev I.V."/>
            <person name="Allen A.E."/>
            <person name="Bidle K."/>
            <person name="Borodovsky M."/>
            <person name="Bowler C."/>
            <person name="Brownlee C."/>
            <person name="Cock J.M."/>
            <person name="Elias M."/>
            <person name="Gladyshev V.N."/>
            <person name="Groth M."/>
            <person name="Guda C."/>
            <person name="Hadaegh A."/>
            <person name="Iglesias-Rodriguez M.D."/>
            <person name="Jenkins J."/>
            <person name="Jones B.M."/>
            <person name="Lawson T."/>
            <person name="Leese F."/>
            <person name="Lindquist E."/>
            <person name="Lobanov A."/>
            <person name="Lomsadze A."/>
            <person name="Malik S.B."/>
            <person name="Marsh M.E."/>
            <person name="Mackinder L."/>
            <person name="Mock T."/>
            <person name="Mueller-Roeber B."/>
            <person name="Pagarete A."/>
            <person name="Parker M."/>
            <person name="Probert I."/>
            <person name="Quesneville H."/>
            <person name="Raines C."/>
            <person name="Rensing S.A."/>
            <person name="Riano-Pachon D.M."/>
            <person name="Richier S."/>
            <person name="Rokitta S."/>
            <person name="Shiraiwa Y."/>
            <person name="Soanes D.M."/>
            <person name="van der Giezen M."/>
            <person name="Wahlund T.M."/>
            <person name="Williams B."/>
            <person name="Wilson W."/>
            <person name="Wolfe G."/>
            <person name="Wurch L.L."/>
        </authorList>
    </citation>
    <scope>NUCLEOTIDE SEQUENCE</scope>
</reference>
<keyword evidence="6" id="KW-1185">Reference proteome</keyword>
<dbReference type="SUPFAM" id="SSF55785">
    <property type="entry name" value="PYP-like sensor domain (PAS domain)"/>
    <property type="match status" value="1"/>
</dbReference>
<dbReference type="EnsemblProtists" id="EOD38590">
    <property type="protein sequence ID" value="EOD38590"/>
    <property type="gene ID" value="EMIHUDRAFT_440069"/>
</dbReference>
<dbReference type="HOGENOM" id="CLU_881194_0_0_1"/>
<sequence>MSMSFSLDQPTEADATEAGLPYVLIEAAAPHAIVFSSPSWAAMVGLVDNDDAVGKSLDLFSGPGTDTEELRRLLVAARSSRPYEADIISYDMQKQPFRHTLSLRPVMAPSSVLSLLRAESRNVAPLSKGANGRRARGREAVSATSLSLQAEVLSFNPPPTPSGAMTVITQGHAPYSVLWASPAWLSLCGFTAVELMGDSLRCIQGPGTDAVKIQALMAAVARREAVSVEKLVNYDKHKVPFVQNLSVEPISTPRGTFFRASSSAVCRLGPPLAQPSDVWWGDAFEQHLAAWEELDRQWASRRGERARAEGRVGVAT</sequence>
<keyword evidence="1" id="KW-0285">Flavoprotein</keyword>
<dbReference type="GO" id="GO:0005634">
    <property type="term" value="C:nucleus"/>
    <property type="evidence" value="ECO:0007669"/>
    <property type="project" value="TreeGrafter"/>
</dbReference>
<dbReference type="PANTHER" id="PTHR47429:SF8">
    <property type="entry name" value="PHOTOTROPIN-1-LIKE"/>
    <property type="match status" value="1"/>
</dbReference>
<dbReference type="PaxDb" id="2903-EOD38590"/>
<organism evidence="5 6">
    <name type="scientific">Emiliania huxleyi (strain CCMP1516)</name>
    <dbReference type="NCBI Taxonomy" id="280463"/>
    <lineage>
        <taxon>Eukaryota</taxon>
        <taxon>Haptista</taxon>
        <taxon>Haptophyta</taxon>
        <taxon>Prymnesiophyceae</taxon>
        <taxon>Isochrysidales</taxon>
        <taxon>Noelaerhabdaceae</taxon>
        <taxon>Emiliania</taxon>
    </lineage>
</organism>
<feature type="domain" description="PAS" evidence="4">
    <location>
        <begin position="176"/>
        <end position="256"/>
    </location>
</feature>
<dbReference type="Gene3D" id="3.30.450.20">
    <property type="entry name" value="PAS domain"/>
    <property type="match status" value="2"/>
</dbReference>
<name>A0A0D3KS55_EMIH1</name>
<evidence type="ECO:0000256" key="2">
    <source>
        <dbReference type="ARBA" id="ARBA00022643"/>
    </source>
</evidence>
<reference evidence="5" key="2">
    <citation type="submission" date="2024-10" db="UniProtKB">
        <authorList>
            <consortium name="EnsemblProtists"/>
        </authorList>
    </citation>
    <scope>IDENTIFICATION</scope>
</reference>
<protein>
    <recommendedName>
        <fullName evidence="4">PAS domain-containing protein</fullName>
    </recommendedName>
</protein>
<feature type="domain" description="PAS" evidence="4">
    <location>
        <begin position="31"/>
        <end position="108"/>
    </location>
</feature>
<dbReference type="AlphaFoldDB" id="A0A0D3KS55"/>
<evidence type="ECO:0000313" key="5">
    <source>
        <dbReference type="EnsemblProtists" id="EOD38590"/>
    </source>
</evidence>
<dbReference type="InterPro" id="IPR000014">
    <property type="entry name" value="PAS"/>
</dbReference>
<accession>A0A0D3KS55</accession>
<evidence type="ECO:0000259" key="4">
    <source>
        <dbReference type="Pfam" id="PF13426"/>
    </source>
</evidence>
<evidence type="ECO:0000256" key="1">
    <source>
        <dbReference type="ARBA" id="ARBA00022630"/>
    </source>
</evidence>
<dbReference type="GeneID" id="17283861"/>
<keyword evidence="2" id="KW-0288">FMN</keyword>
<proteinExistence type="predicted"/>
<dbReference type="KEGG" id="ehx:EMIHUDRAFT_440069"/>
<keyword evidence="3" id="KW-0157">Chromophore</keyword>
<dbReference type="Pfam" id="PF13426">
    <property type="entry name" value="PAS_9"/>
    <property type="match status" value="2"/>
</dbReference>
<dbReference type="PANTHER" id="PTHR47429">
    <property type="entry name" value="PROTEIN TWIN LOV 1"/>
    <property type="match status" value="1"/>
</dbReference>
<dbReference type="InterPro" id="IPR035965">
    <property type="entry name" value="PAS-like_dom_sf"/>
</dbReference>
<evidence type="ECO:0000313" key="6">
    <source>
        <dbReference type="Proteomes" id="UP000013827"/>
    </source>
</evidence>
<dbReference type="RefSeq" id="XP_005791019.1">
    <property type="nucleotide sequence ID" value="XM_005790962.1"/>
</dbReference>
<evidence type="ECO:0000256" key="3">
    <source>
        <dbReference type="ARBA" id="ARBA00022991"/>
    </source>
</evidence>